<dbReference type="PANTHER" id="PTHR30576:SF0">
    <property type="entry name" value="UNDECAPRENYL-PHOSPHATE N-ACETYLGALACTOSAMINYL 1-PHOSPHATE TRANSFERASE-RELATED"/>
    <property type="match status" value="1"/>
</dbReference>
<evidence type="ECO:0000313" key="9">
    <source>
        <dbReference type="EMBL" id="MBN3554141.1"/>
    </source>
</evidence>
<evidence type="ECO:0000256" key="6">
    <source>
        <dbReference type="ARBA" id="ARBA00023136"/>
    </source>
</evidence>
<organism evidence="9 10">
    <name type="scientific">Fictibacillus nanhaiensis</name>
    <dbReference type="NCBI Taxonomy" id="742169"/>
    <lineage>
        <taxon>Bacteria</taxon>
        <taxon>Bacillati</taxon>
        <taxon>Bacillota</taxon>
        <taxon>Bacilli</taxon>
        <taxon>Bacillales</taxon>
        <taxon>Fictibacillaceae</taxon>
        <taxon>Fictibacillus</taxon>
    </lineage>
</organism>
<keyword evidence="3 9" id="KW-0808">Transferase</keyword>
<dbReference type="Pfam" id="PF02397">
    <property type="entry name" value="Bac_transf"/>
    <property type="match status" value="1"/>
</dbReference>
<evidence type="ECO:0000313" key="10">
    <source>
        <dbReference type="Proteomes" id="UP001296923"/>
    </source>
</evidence>
<dbReference type="InterPro" id="IPR003362">
    <property type="entry name" value="Bact_transf"/>
</dbReference>
<name>A0ABS2ZMQ9_9BACL</name>
<keyword evidence="5 7" id="KW-1133">Transmembrane helix</keyword>
<feature type="domain" description="Bacterial sugar transferase" evidence="8">
    <location>
        <begin position="30"/>
        <end position="209"/>
    </location>
</feature>
<dbReference type="NCBIfam" id="TIGR03025">
    <property type="entry name" value="EPS_sugtrans"/>
    <property type="match status" value="1"/>
</dbReference>
<proteinExistence type="inferred from homology"/>
<gene>
    <name evidence="9" type="ORF">JYA63_07700</name>
</gene>
<evidence type="ECO:0000256" key="4">
    <source>
        <dbReference type="ARBA" id="ARBA00022692"/>
    </source>
</evidence>
<comment type="subcellular location">
    <subcellularLocation>
        <location evidence="1">Membrane</location>
        <topology evidence="1">Multi-pass membrane protein</topology>
    </subcellularLocation>
</comment>
<sequence length="215" mass="25094">MLRVEHIRVHVQQVEQKNLSSFTKAFEWSKRILDILISLTALIIMWPLLIVACIAIKMETPGSPLYLQDRLGLDGRPIRIIKLRSMYMDAEKYGEMWALKNDPRITKIGSFLRKTRIDEVPQLFNILRGEMSLVGPRPERKFFYNQFEEQLPYFIKRTTVKPGLTGWAQVNGGYDLTPEQKLAFDLHYIQHASLWFDLKILFRTIKVLITGDGAR</sequence>
<keyword evidence="4 7" id="KW-0812">Transmembrane</keyword>
<accession>A0ABS2ZMQ9</accession>
<comment type="caution">
    <text evidence="9">The sequence shown here is derived from an EMBL/GenBank/DDBJ whole genome shotgun (WGS) entry which is preliminary data.</text>
</comment>
<keyword evidence="10" id="KW-1185">Reference proteome</keyword>
<comment type="similarity">
    <text evidence="2">Belongs to the bacterial sugar transferase family.</text>
</comment>
<evidence type="ECO:0000256" key="5">
    <source>
        <dbReference type="ARBA" id="ARBA00022989"/>
    </source>
</evidence>
<dbReference type="GO" id="GO:0016740">
    <property type="term" value="F:transferase activity"/>
    <property type="evidence" value="ECO:0007669"/>
    <property type="project" value="UniProtKB-KW"/>
</dbReference>
<dbReference type="EMBL" id="JAFHKR010000038">
    <property type="protein sequence ID" value="MBN3554141.1"/>
    <property type="molecule type" value="Genomic_DNA"/>
</dbReference>
<evidence type="ECO:0000256" key="1">
    <source>
        <dbReference type="ARBA" id="ARBA00004141"/>
    </source>
</evidence>
<dbReference type="Proteomes" id="UP001296923">
    <property type="component" value="Unassembled WGS sequence"/>
</dbReference>
<evidence type="ECO:0000256" key="2">
    <source>
        <dbReference type="ARBA" id="ARBA00006464"/>
    </source>
</evidence>
<evidence type="ECO:0000256" key="3">
    <source>
        <dbReference type="ARBA" id="ARBA00022679"/>
    </source>
</evidence>
<keyword evidence="6 7" id="KW-0472">Membrane</keyword>
<feature type="transmembrane region" description="Helical" evidence="7">
    <location>
        <begin position="35"/>
        <end position="56"/>
    </location>
</feature>
<evidence type="ECO:0000259" key="8">
    <source>
        <dbReference type="Pfam" id="PF02397"/>
    </source>
</evidence>
<evidence type="ECO:0000256" key="7">
    <source>
        <dbReference type="SAM" id="Phobius"/>
    </source>
</evidence>
<reference evidence="9 10" key="1">
    <citation type="submission" date="2021-01" db="EMBL/GenBank/DDBJ databases">
        <title>Genome Sequencing of Type Strains.</title>
        <authorList>
            <person name="Lemaire J.F."/>
            <person name="Inderbitzin P."/>
            <person name="Collins S.B."/>
            <person name="Wespe N."/>
            <person name="Knight-Connoni V."/>
        </authorList>
    </citation>
    <scope>NUCLEOTIDE SEQUENCE [LARGE SCALE GENOMIC DNA]</scope>
    <source>
        <strain evidence="9 10">DSM 23009</strain>
    </source>
</reference>
<dbReference type="InterPro" id="IPR017475">
    <property type="entry name" value="EPS_sugar_tfrase"/>
</dbReference>
<dbReference type="PANTHER" id="PTHR30576">
    <property type="entry name" value="COLANIC BIOSYNTHESIS UDP-GLUCOSE LIPID CARRIER TRANSFERASE"/>
    <property type="match status" value="1"/>
</dbReference>
<protein>
    <submittedName>
        <fullName evidence="9">Sugar transferase</fullName>
    </submittedName>
</protein>